<name>A0A1B6VHG2_9PROT</name>
<comment type="caution">
    <text evidence="2">The sequence shown here is derived from an EMBL/GenBank/DDBJ whole genome shotgun (WGS) entry which is preliminary data.</text>
</comment>
<dbReference type="InterPro" id="IPR032710">
    <property type="entry name" value="NTF2-like_dom_sf"/>
</dbReference>
<dbReference type="Proteomes" id="UP000077786">
    <property type="component" value="Unassembled WGS sequence"/>
</dbReference>
<sequence length="179" mass="20337">MSVSVESALGIGEDILAYMSRNMTYFRESAMFFSDITSEDVRKIKGGFMPLEKHERTIRQMFATFTDFTSDISGLSNFMTTDYRQFVDGQEMTLDDFRTHTTALRSGLRELDISIQHILCDGDNAATVHFARATRHSGEHTLIKVIAFYRFRGAQICLVDELTHVIEGHHEDKALGSLQ</sequence>
<dbReference type="AlphaFoldDB" id="A0A1B6VHG2"/>
<dbReference type="SUPFAM" id="SSF54427">
    <property type="entry name" value="NTF2-like"/>
    <property type="match status" value="1"/>
</dbReference>
<accession>A0A1B6VHG2</accession>
<reference evidence="2 3" key="1">
    <citation type="submission" date="2016-03" db="EMBL/GenBank/DDBJ databases">
        <title>Draft genome sequence of Gluconobacter cerinus strain CECT 9110.</title>
        <authorList>
            <person name="Sainz F."/>
            <person name="Mas A."/>
            <person name="Torija M.J."/>
        </authorList>
    </citation>
    <scope>NUCLEOTIDE SEQUENCE [LARGE SCALE GENOMIC DNA]</scope>
    <source>
        <strain evidence="2 3">CECT 9110</strain>
    </source>
</reference>
<evidence type="ECO:0000313" key="3">
    <source>
        <dbReference type="Proteomes" id="UP000077786"/>
    </source>
</evidence>
<feature type="domain" description="SnoaL-like" evidence="1">
    <location>
        <begin position="58"/>
        <end position="157"/>
    </location>
</feature>
<evidence type="ECO:0000259" key="1">
    <source>
        <dbReference type="Pfam" id="PF12680"/>
    </source>
</evidence>
<proteinExistence type="predicted"/>
<evidence type="ECO:0000313" key="2">
    <source>
        <dbReference type="EMBL" id="OAJ66655.1"/>
    </source>
</evidence>
<dbReference type="InterPro" id="IPR037401">
    <property type="entry name" value="SnoaL-like"/>
</dbReference>
<dbReference type="PATRIC" id="fig|38307.3.peg.2910"/>
<gene>
    <name evidence="2" type="ORF">A0123_02788</name>
</gene>
<dbReference type="Pfam" id="PF12680">
    <property type="entry name" value="SnoaL_2"/>
    <property type="match status" value="1"/>
</dbReference>
<organism evidence="2 3">
    <name type="scientific">Gluconobacter cerinus</name>
    <dbReference type="NCBI Taxonomy" id="38307"/>
    <lineage>
        <taxon>Bacteria</taxon>
        <taxon>Pseudomonadati</taxon>
        <taxon>Pseudomonadota</taxon>
        <taxon>Alphaproteobacteria</taxon>
        <taxon>Acetobacterales</taxon>
        <taxon>Acetobacteraceae</taxon>
        <taxon>Gluconobacter</taxon>
    </lineage>
</organism>
<dbReference type="EMBL" id="LUTU01000014">
    <property type="protein sequence ID" value="OAJ66655.1"/>
    <property type="molecule type" value="Genomic_DNA"/>
</dbReference>
<protein>
    <submittedName>
        <fullName evidence="2">SnoaL-like domain protein</fullName>
    </submittedName>
</protein>
<dbReference type="Gene3D" id="3.10.450.50">
    <property type="match status" value="1"/>
</dbReference>